<dbReference type="RefSeq" id="WP_254577017.1">
    <property type="nucleotide sequence ID" value="NZ_CP100595.1"/>
</dbReference>
<keyword evidence="10" id="KW-1185">Reference proteome</keyword>
<feature type="transmembrane region" description="Helical" evidence="8">
    <location>
        <begin position="208"/>
        <end position="227"/>
    </location>
</feature>
<dbReference type="PANTHER" id="PTHR30330:SF3">
    <property type="entry name" value="TRANSCRIPTIONAL REGULATOR, LRP FAMILY"/>
    <property type="match status" value="1"/>
</dbReference>
<comment type="similarity">
    <text evidence="2 8">Belongs to the alanine or glycine:cation symporter (AGCS) (TC 2.A.25) family.</text>
</comment>
<accession>A0ABY5E6S7</accession>
<dbReference type="PRINTS" id="PR00175">
    <property type="entry name" value="NAALASMPORT"/>
</dbReference>
<feature type="transmembrane region" description="Helical" evidence="8">
    <location>
        <begin position="20"/>
        <end position="43"/>
    </location>
</feature>
<dbReference type="NCBIfam" id="TIGR00835">
    <property type="entry name" value="agcS"/>
    <property type="match status" value="1"/>
</dbReference>
<feature type="transmembrane region" description="Helical" evidence="8">
    <location>
        <begin position="64"/>
        <end position="87"/>
    </location>
</feature>
<gene>
    <name evidence="9" type="ORF">NJU99_01760</name>
</gene>
<evidence type="ECO:0000256" key="2">
    <source>
        <dbReference type="ARBA" id="ARBA00009261"/>
    </source>
</evidence>
<keyword evidence="5 8" id="KW-0812">Transmembrane</keyword>
<dbReference type="Pfam" id="PF01235">
    <property type="entry name" value="Na_Ala_symp"/>
    <property type="match status" value="1"/>
</dbReference>
<feature type="transmembrane region" description="Helical" evidence="8">
    <location>
        <begin position="411"/>
        <end position="431"/>
    </location>
</feature>
<evidence type="ECO:0000313" key="10">
    <source>
        <dbReference type="Proteomes" id="UP001060012"/>
    </source>
</evidence>
<keyword evidence="4 8" id="KW-1003">Cell membrane</keyword>
<reference evidence="9" key="1">
    <citation type="submission" date="2022-07" db="EMBL/GenBank/DDBJ databases">
        <title>Arcobacter roscoffensis sp. nov., a marine bacterium isolated from coastal seawater collected from Roscoff, France.</title>
        <authorList>
            <person name="Pascual J."/>
            <person name="Lepeaux C."/>
            <person name="Methner A."/>
            <person name="Overmann J."/>
        </authorList>
    </citation>
    <scope>NUCLEOTIDE SEQUENCE</scope>
    <source>
        <strain evidence="9">ARW1-2F2</strain>
    </source>
</reference>
<feature type="transmembrane region" description="Helical" evidence="8">
    <location>
        <begin position="239"/>
        <end position="262"/>
    </location>
</feature>
<feature type="transmembrane region" description="Helical" evidence="8">
    <location>
        <begin position="176"/>
        <end position="196"/>
    </location>
</feature>
<dbReference type="Proteomes" id="UP001060012">
    <property type="component" value="Chromosome"/>
</dbReference>
<evidence type="ECO:0000256" key="7">
    <source>
        <dbReference type="ARBA" id="ARBA00023136"/>
    </source>
</evidence>
<evidence type="ECO:0000256" key="4">
    <source>
        <dbReference type="ARBA" id="ARBA00022475"/>
    </source>
</evidence>
<feature type="transmembrane region" description="Helical" evidence="8">
    <location>
        <begin position="93"/>
        <end position="110"/>
    </location>
</feature>
<evidence type="ECO:0000256" key="1">
    <source>
        <dbReference type="ARBA" id="ARBA00004651"/>
    </source>
</evidence>
<feature type="transmembrane region" description="Helical" evidence="8">
    <location>
        <begin position="144"/>
        <end position="164"/>
    </location>
</feature>
<keyword evidence="3 8" id="KW-0813">Transport</keyword>
<name>A0ABY5E6S7_9BACT</name>
<evidence type="ECO:0000256" key="3">
    <source>
        <dbReference type="ARBA" id="ARBA00022448"/>
    </source>
</evidence>
<dbReference type="PANTHER" id="PTHR30330">
    <property type="entry name" value="AGSS FAMILY TRANSPORTER, SODIUM-ALANINE"/>
    <property type="match status" value="1"/>
</dbReference>
<feature type="transmembrane region" description="Helical" evidence="8">
    <location>
        <begin position="304"/>
        <end position="325"/>
    </location>
</feature>
<evidence type="ECO:0000256" key="5">
    <source>
        <dbReference type="ARBA" id="ARBA00022692"/>
    </source>
</evidence>
<comment type="subcellular location">
    <subcellularLocation>
        <location evidence="1 8">Cell membrane</location>
        <topology evidence="1 8">Multi-pass membrane protein</topology>
    </subcellularLocation>
</comment>
<feature type="transmembrane region" description="Helical" evidence="8">
    <location>
        <begin position="345"/>
        <end position="368"/>
    </location>
</feature>
<keyword evidence="6 8" id="KW-1133">Transmembrane helix</keyword>
<evidence type="ECO:0000256" key="6">
    <source>
        <dbReference type="ARBA" id="ARBA00022989"/>
    </source>
</evidence>
<keyword evidence="7 8" id="KW-0472">Membrane</keyword>
<proteinExistence type="inferred from homology"/>
<protein>
    <submittedName>
        <fullName evidence="9">Sodium:alanine symporter family protein</fullName>
    </submittedName>
</protein>
<dbReference type="InterPro" id="IPR001463">
    <property type="entry name" value="Na/Ala_symport"/>
</dbReference>
<dbReference type="Gene3D" id="1.20.1740.10">
    <property type="entry name" value="Amino acid/polyamine transporter I"/>
    <property type="match status" value="1"/>
</dbReference>
<evidence type="ECO:0000313" key="9">
    <source>
        <dbReference type="EMBL" id="UTJ06838.1"/>
    </source>
</evidence>
<evidence type="ECO:0000256" key="8">
    <source>
        <dbReference type="RuleBase" id="RU363064"/>
    </source>
</evidence>
<dbReference type="EMBL" id="CP100595">
    <property type="protein sequence ID" value="UTJ06838.1"/>
    <property type="molecule type" value="Genomic_DNA"/>
</dbReference>
<feature type="transmembrane region" description="Helical" evidence="8">
    <location>
        <begin position="383"/>
        <end position="405"/>
    </location>
</feature>
<organism evidence="9 10">
    <name type="scientific">Arcobacter roscoffensis</name>
    <dbReference type="NCBI Taxonomy" id="2961520"/>
    <lineage>
        <taxon>Bacteria</taxon>
        <taxon>Pseudomonadati</taxon>
        <taxon>Campylobacterota</taxon>
        <taxon>Epsilonproteobacteria</taxon>
        <taxon>Campylobacterales</taxon>
        <taxon>Arcobacteraceae</taxon>
        <taxon>Arcobacter</taxon>
    </lineage>
</organism>
<keyword evidence="8" id="KW-0769">Symport</keyword>
<sequence>MDNLNTIISSTASLVWGPPMLILLVGTGLYLTIKLKGMQFWALGHAFKLIFEKENSNKGDITNFAALMTALAATVGIGNIVGVATAINMGGPGAVFWMWVTGLVGMATKYSEAILAVKYREKGINGYKGGPMYYIFKGANMPKLAMAFAFFTVIASFGIGNMAQANAVANALNTQFGISFEVTGIVLLMITAFVILGGIKTIGKVTTYLIPFMIAIYLFTALIIIASNIDKVSDALGMIFYYAFNPIAATGGFAGAAIAAAIRYGIARGVFSNESGLGSAPIAAAAAKTSDPVKQALISMTQTFIDTLIVCTMTALIILMAPIWTQGGNAGELTLKSFEYFLGDWGALVIVFATILFGYSTILGWSYYGERAFEYILGDKKIFYYRIFFIAIIYVGCVSQLRLVWNFSDLANGLMAIPNLIGLLILSKVVSSETKRYFDKKKVIKA</sequence>